<reference evidence="1 2" key="1">
    <citation type="submission" date="2024-01" db="EMBL/GenBank/DDBJ databases">
        <title>A telomere-to-telomere, gap-free genome of sweet tea (Lithocarpus litseifolius).</title>
        <authorList>
            <person name="Zhou J."/>
        </authorList>
    </citation>
    <scope>NUCLEOTIDE SEQUENCE [LARGE SCALE GENOMIC DNA]</scope>
    <source>
        <strain evidence="1">Zhou-2022a</strain>
        <tissue evidence="1">Leaf</tissue>
    </source>
</reference>
<protein>
    <submittedName>
        <fullName evidence="1">Uncharacterized protein</fullName>
    </submittedName>
</protein>
<dbReference type="AlphaFoldDB" id="A0AAW2E1X7"/>
<dbReference type="EMBL" id="JAZDWU010000001">
    <property type="protein sequence ID" value="KAL0015699.1"/>
    <property type="molecule type" value="Genomic_DNA"/>
</dbReference>
<name>A0AAW2E1X7_9ROSI</name>
<dbReference type="Proteomes" id="UP001459277">
    <property type="component" value="Unassembled WGS sequence"/>
</dbReference>
<accession>A0AAW2E1X7</accession>
<sequence>MPARRKTQKGLQLWLNLSSKDKMSEFFFMLKGFLKVEVLKSMILSKVHSLGLTEGNGQINSRGKTTIL</sequence>
<gene>
    <name evidence="1" type="ORF">SO802_002768</name>
</gene>
<keyword evidence="2" id="KW-1185">Reference proteome</keyword>
<proteinExistence type="predicted"/>
<evidence type="ECO:0000313" key="2">
    <source>
        <dbReference type="Proteomes" id="UP001459277"/>
    </source>
</evidence>
<comment type="caution">
    <text evidence="1">The sequence shown here is derived from an EMBL/GenBank/DDBJ whole genome shotgun (WGS) entry which is preliminary data.</text>
</comment>
<evidence type="ECO:0000313" key="1">
    <source>
        <dbReference type="EMBL" id="KAL0015699.1"/>
    </source>
</evidence>
<organism evidence="1 2">
    <name type="scientific">Lithocarpus litseifolius</name>
    <dbReference type="NCBI Taxonomy" id="425828"/>
    <lineage>
        <taxon>Eukaryota</taxon>
        <taxon>Viridiplantae</taxon>
        <taxon>Streptophyta</taxon>
        <taxon>Embryophyta</taxon>
        <taxon>Tracheophyta</taxon>
        <taxon>Spermatophyta</taxon>
        <taxon>Magnoliopsida</taxon>
        <taxon>eudicotyledons</taxon>
        <taxon>Gunneridae</taxon>
        <taxon>Pentapetalae</taxon>
        <taxon>rosids</taxon>
        <taxon>fabids</taxon>
        <taxon>Fagales</taxon>
        <taxon>Fagaceae</taxon>
        <taxon>Lithocarpus</taxon>
    </lineage>
</organism>